<sequence length="221" mass="24417">MMKGKFGAFTGLIANLFKKPVTVDVDYGFLAETYRAMPRRDDEKCTGCGACFERCSSGATKITDKDGQRTVTVDGNNCIFCGRCADACPEHALSLTFEPQTPEEKAAREEALRNAGKADDVRAQVEAGMPGSMDRVNLAHYGGEPAPTTDTSLKLQRCSVCGEVMPATEKFLQVVRDRTLTNLQPDTAKVIEKDMEKYLTACVDCRQKYSLIWGTHPRKWI</sequence>
<keyword evidence="3" id="KW-0408">Iron</keyword>
<dbReference type="STRING" id="351160.RCIX482"/>
<keyword evidence="2" id="KW-0479">Metal-binding</keyword>
<feature type="compositionally biased region" description="Basic and acidic residues" evidence="5">
    <location>
        <begin position="102"/>
        <end position="121"/>
    </location>
</feature>
<evidence type="ECO:0000256" key="5">
    <source>
        <dbReference type="SAM" id="MobiDB-lite"/>
    </source>
</evidence>
<proteinExistence type="predicted"/>
<gene>
    <name evidence="7" type="ORF">RCIX482</name>
</gene>
<accession>Q0W6T2</accession>
<evidence type="ECO:0000256" key="1">
    <source>
        <dbReference type="ARBA" id="ARBA00022485"/>
    </source>
</evidence>
<dbReference type="Gene3D" id="3.30.70.20">
    <property type="match status" value="1"/>
</dbReference>
<dbReference type="PANTHER" id="PTHR24960">
    <property type="entry name" value="PHOTOSYSTEM I IRON-SULFUR CENTER-RELATED"/>
    <property type="match status" value="1"/>
</dbReference>
<feature type="domain" description="4Fe-4S ferredoxin-type" evidence="6">
    <location>
        <begin position="69"/>
        <end position="98"/>
    </location>
</feature>
<feature type="domain" description="4Fe-4S ferredoxin-type" evidence="6">
    <location>
        <begin position="36"/>
        <end position="65"/>
    </location>
</feature>
<dbReference type="GO" id="GO:0016491">
    <property type="term" value="F:oxidoreductase activity"/>
    <property type="evidence" value="ECO:0007669"/>
    <property type="project" value="UniProtKB-ARBA"/>
</dbReference>
<dbReference type="Pfam" id="PF12838">
    <property type="entry name" value="Fer4_7"/>
    <property type="match status" value="1"/>
</dbReference>
<dbReference type="GO" id="GO:0046872">
    <property type="term" value="F:metal ion binding"/>
    <property type="evidence" value="ECO:0007669"/>
    <property type="project" value="UniProtKB-KW"/>
</dbReference>
<reference evidence="7 8" key="1">
    <citation type="journal article" date="2006" name="Science">
        <title>Genome of rice cluster I archaea -- the key methane producers in the rice rhizosphere.</title>
        <authorList>
            <person name="Erkel C."/>
            <person name="Kube M."/>
            <person name="Reinhardt R."/>
            <person name="Liesack W."/>
        </authorList>
    </citation>
    <scope>NUCLEOTIDE SEQUENCE [LARGE SCALE GENOMIC DNA]</scope>
    <source>
        <strain evidence="8">DSM 22066 / NBRC 105507 / MRE50</strain>
    </source>
</reference>
<feature type="region of interest" description="Disordered" evidence="5">
    <location>
        <begin position="99"/>
        <end position="121"/>
    </location>
</feature>
<protein>
    <submittedName>
        <fullName evidence="7">Hydrogenase 2(4Fe-4S) ferredoxin component (EchF-like)</fullName>
    </submittedName>
</protein>
<evidence type="ECO:0000313" key="7">
    <source>
        <dbReference type="EMBL" id="CAJ35911.1"/>
    </source>
</evidence>
<evidence type="ECO:0000256" key="2">
    <source>
        <dbReference type="ARBA" id="ARBA00022723"/>
    </source>
</evidence>
<evidence type="ECO:0000259" key="6">
    <source>
        <dbReference type="PROSITE" id="PS51379"/>
    </source>
</evidence>
<evidence type="ECO:0000313" key="8">
    <source>
        <dbReference type="Proteomes" id="UP000000663"/>
    </source>
</evidence>
<name>Q0W6T2_METAR</name>
<dbReference type="AlphaFoldDB" id="Q0W6T2"/>
<keyword evidence="1" id="KW-0004">4Fe-4S</keyword>
<dbReference type="EMBL" id="AM114193">
    <property type="protein sequence ID" value="CAJ35911.1"/>
    <property type="molecule type" value="Genomic_DNA"/>
</dbReference>
<dbReference type="RefSeq" id="WP_012036593.1">
    <property type="nucleotide sequence ID" value="NC_009464.1"/>
</dbReference>
<dbReference type="PROSITE" id="PS00198">
    <property type="entry name" value="4FE4S_FER_1"/>
    <property type="match status" value="1"/>
</dbReference>
<dbReference type="Proteomes" id="UP000000663">
    <property type="component" value="Chromosome"/>
</dbReference>
<dbReference type="GO" id="GO:0051539">
    <property type="term" value="F:4 iron, 4 sulfur cluster binding"/>
    <property type="evidence" value="ECO:0007669"/>
    <property type="project" value="UniProtKB-KW"/>
</dbReference>
<dbReference type="KEGG" id="rci:RCIX482"/>
<dbReference type="eggNOG" id="arCOG01543">
    <property type="taxonomic scope" value="Archaea"/>
</dbReference>
<dbReference type="GeneID" id="5144865"/>
<dbReference type="PANTHER" id="PTHR24960:SF79">
    <property type="entry name" value="PHOTOSYSTEM I IRON-SULFUR CENTER"/>
    <property type="match status" value="1"/>
</dbReference>
<evidence type="ECO:0000256" key="4">
    <source>
        <dbReference type="ARBA" id="ARBA00023014"/>
    </source>
</evidence>
<dbReference type="InterPro" id="IPR017896">
    <property type="entry name" value="4Fe4S_Fe-S-bd"/>
</dbReference>
<keyword evidence="8" id="KW-1185">Reference proteome</keyword>
<evidence type="ECO:0000256" key="3">
    <source>
        <dbReference type="ARBA" id="ARBA00023004"/>
    </source>
</evidence>
<dbReference type="PROSITE" id="PS51379">
    <property type="entry name" value="4FE4S_FER_2"/>
    <property type="match status" value="2"/>
</dbReference>
<keyword evidence="4" id="KW-0411">Iron-sulfur</keyword>
<dbReference type="InterPro" id="IPR017900">
    <property type="entry name" value="4Fe4S_Fe_S_CS"/>
</dbReference>
<dbReference type="SUPFAM" id="SSF54862">
    <property type="entry name" value="4Fe-4S ferredoxins"/>
    <property type="match status" value="1"/>
</dbReference>
<dbReference type="InterPro" id="IPR050157">
    <property type="entry name" value="PSI_iron-sulfur_center"/>
</dbReference>
<organism evidence="7 8">
    <name type="scientific">Methanocella arvoryzae (strain DSM 22066 / NBRC 105507 / MRE50)</name>
    <dbReference type="NCBI Taxonomy" id="351160"/>
    <lineage>
        <taxon>Archaea</taxon>
        <taxon>Methanobacteriati</taxon>
        <taxon>Methanobacteriota</taxon>
        <taxon>Stenosarchaea group</taxon>
        <taxon>Methanomicrobia</taxon>
        <taxon>Methanocellales</taxon>
        <taxon>Methanocellaceae</taxon>
        <taxon>Methanocella</taxon>
    </lineage>
</organism>